<name>A0A7R8CY29_LEPSM</name>
<sequence length="264" mass="30352">AWVHPGFSNEQTDVEAIQPGGNLLSDFQKDKFIYFFFHVLDLNADNVISSEDFQKLNDRIRHYMDWSINTVQYLVLKEVHETFLENFLNIASNFSSKSNDSFDYWDPFKNEWIDVWGILVGKAKALSDFPMWLQCYPKVLFEIINRSGSGDISKGELKHFYTAFMDVGKLGEERLNAITNNAFNALTCDGELVLTCHVYKLSFLNFLLGKQPNGPGQYLFGTVTPRNPICSFPIDYSAMNSTEEDRELFGHDKLHKTSRRSVIV</sequence>
<dbReference type="SUPFAM" id="SSF47473">
    <property type="entry name" value="EF-hand"/>
    <property type="match status" value="1"/>
</dbReference>
<protein>
    <submittedName>
        <fullName evidence="2">(salmon louse) hypothetical protein</fullName>
    </submittedName>
</protein>
<dbReference type="PROSITE" id="PS00018">
    <property type="entry name" value="EF_HAND_1"/>
    <property type="match status" value="1"/>
</dbReference>
<dbReference type="AlphaFoldDB" id="A0A7R8CY29"/>
<gene>
    <name evidence="2" type="ORF">LSAA_11468</name>
</gene>
<feature type="non-terminal residue" evidence="2">
    <location>
        <position position="1"/>
    </location>
</feature>
<organism evidence="2 3">
    <name type="scientific">Lepeophtheirus salmonis</name>
    <name type="common">Salmon louse</name>
    <name type="synonym">Caligus salmonis</name>
    <dbReference type="NCBI Taxonomy" id="72036"/>
    <lineage>
        <taxon>Eukaryota</taxon>
        <taxon>Metazoa</taxon>
        <taxon>Ecdysozoa</taxon>
        <taxon>Arthropoda</taxon>
        <taxon>Crustacea</taxon>
        <taxon>Multicrustacea</taxon>
        <taxon>Hexanauplia</taxon>
        <taxon>Copepoda</taxon>
        <taxon>Siphonostomatoida</taxon>
        <taxon>Caligidae</taxon>
        <taxon>Lepeophtheirus</taxon>
    </lineage>
</organism>
<dbReference type="Gene3D" id="1.10.238.10">
    <property type="entry name" value="EF-hand"/>
    <property type="match status" value="1"/>
</dbReference>
<evidence type="ECO:0000313" key="2">
    <source>
        <dbReference type="EMBL" id="CAF2966915.1"/>
    </source>
</evidence>
<proteinExistence type="predicted"/>
<dbReference type="OrthoDB" id="6041230at2759"/>
<dbReference type="InterPro" id="IPR018247">
    <property type="entry name" value="EF_Hand_1_Ca_BS"/>
</dbReference>
<dbReference type="Proteomes" id="UP000675881">
    <property type="component" value="Chromosome 6"/>
</dbReference>
<keyword evidence="1" id="KW-0106">Calcium</keyword>
<evidence type="ECO:0000256" key="1">
    <source>
        <dbReference type="ARBA" id="ARBA00022837"/>
    </source>
</evidence>
<dbReference type="EMBL" id="HG994585">
    <property type="protein sequence ID" value="CAF2966915.1"/>
    <property type="molecule type" value="Genomic_DNA"/>
</dbReference>
<accession>A0A7R8CY29</accession>
<dbReference type="InterPro" id="IPR011992">
    <property type="entry name" value="EF-hand-dom_pair"/>
</dbReference>
<reference evidence="2" key="1">
    <citation type="submission" date="2021-02" db="EMBL/GenBank/DDBJ databases">
        <authorList>
            <person name="Bekaert M."/>
        </authorList>
    </citation>
    <scope>NUCLEOTIDE SEQUENCE</scope>
    <source>
        <strain evidence="2">IoA-00</strain>
    </source>
</reference>
<keyword evidence="3" id="KW-1185">Reference proteome</keyword>
<evidence type="ECO:0000313" key="3">
    <source>
        <dbReference type="Proteomes" id="UP000675881"/>
    </source>
</evidence>